<dbReference type="AlphaFoldDB" id="B6Q4C9"/>
<dbReference type="InterPro" id="IPR001138">
    <property type="entry name" value="Zn2Cys6_DnaBD"/>
</dbReference>
<dbReference type="GO" id="GO:0003677">
    <property type="term" value="F:DNA binding"/>
    <property type="evidence" value="ECO:0007669"/>
    <property type="project" value="UniProtKB-KW"/>
</dbReference>
<dbReference type="PROSITE" id="PS00463">
    <property type="entry name" value="ZN2_CY6_FUNGAL_1"/>
    <property type="match status" value="1"/>
</dbReference>
<sequence length="580" mass="65625">MVGVPRSKGCLVCRNRRIKCDEARPECGQCRKYGCLCPGYNRGLKFQDEGPNLQRRHRRMSDRKSHNDVEKKSSPDSESSPTAMTKADLRTTIPQVAAEEAFLLMQTRASSIDESMSPSLMQKLFMTQQPRLFMDFTCAAFPTLYFNNRFRSEIAFPEYIMENFHSRAYQDSAVCCLSAVYLASLTKDTRLLRSSRYMYGEALRRINRIIDTEEALSDNVLSTVMMLMVYELYARTTPDAWVKHARGVKEMMLKRGVKKHMSGFGRSCYYAFRGFLVAHALHEGIPCFLDAEEWQDFAAQVQQEDAEKPGEWSVFVHISEMIFMELVQCPRYVYDVRQLSPATPRSEVINLVGRIRATCANLRSLSNELQGSIMYHFQRKQGIEVNTEGFVGPTPSLFPDTNPTLLLQGAVHCINTLEKILGTIRIDNLPIQQAVQESREPHPRSTLQSQSQSQSQSPPRLPSSPPSATYSHDVARTEYLSPTPSADSTCETISTDNSSPRLADNATCTFTLPFRLVSEISRGPVHHDKPGGHRSVVWLDHIACSMGMIRADVEEEKPEAEEYKTHLETIVESVEIVEDG</sequence>
<dbReference type="PhylomeDB" id="B6Q4C9"/>
<dbReference type="SMART" id="SM00066">
    <property type="entry name" value="GAL4"/>
    <property type="match status" value="1"/>
</dbReference>
<dbReference type="Proteomes" id="UP000001294">
    <property type="component" value="Unassembled WGS sequence"/>
</dbReference>
<dbReference type="CDD" id="cd00067">
    <property type="entry name" value="GAL4"/>
    <property type="match status" value="1"/>
</dbReference>
<accession>B6Q4C9</accession>
<dbReference type="InterPro" id="IPR053178">
    <property type="entry name" value="Osmoadaptation_assoc"/>
</dbReference>
<feature type="region of interest" description="Disordered" evidence="5">
    <location>
        <begin position="435"/>
        <end position="502"/>
    </location>
</feature>
<dbReference type="GO" id="GO:0008270">
    <property type="term" value="F:zinc ion binding"/>
    <property type="evidence" value="ECO:0007669"/>
    <property type="project" value="InterPro"/>
</dbReference>
<dbReference type="SUPFAM" id="SSF57701">
    <property type="entry name" value="Zn2/Cys6 DNA-binding domain"/>
    <property type="match status" value="1"/>
</dbReference>
<dbReference type="InterPro" id="IPR036864">
    <property type="entry name" value="Zn2-C6_fun-type_DNA-bd_sf"/>
</dbReference>
<evidence type="ECO:0000259" key="6">
    <source>
        <dbReference type="PROSITE" id="PS50048"/>
    </source>
</evidence>
<feature type="compositionally biased region" description="Basic and acidic residues" evidence="5">
    <location>
        <begin position="62"/>
        <end position="75"/>
    </location>
</feature>
<dbReference type="EMBL" id="DS995899">
    <property type="protein sequence ID" value="EEA28235.1"/>
    <property type="molecule type" value="Genomic_DNA"/>
</dbReference>
<dbReference type="Pfam" id="PF00172">
    <property type="entry name" value="Zn_clus"/>
    <property type="match status" value="1"/>
</dbReference>
<gene>
    <name evidence="7" type="ORF">PMAA_030520</name>
</gene>
<dbReference type="GO" id="GO:0000981">
    <property type="term" value="F:DNA-binding transcription factor activity, RNA polymerase II-specific"/>
    <property type="evidence" value="ECO:0007669"/>
    <property type="project" value="InterPro"/>
</dbReference>
<organism evidence="7 8">
    <name type="scientific">Talaromyces marneffei (strain ATCC 18224 / CBS 334.59 / QM 7333)</name>
    <name type="common">Penicillium marneffei</name>
    <dbReference type="NCBI Taxonomy" id="441960"/>
    <lineage>
        <taxon>Eukaryota</taxon>
        <taxon>Fungi</taxon>
        <taxon>Dikarya</taxon>
        <taxon>Ascomycota</taxon>
        <taxon>Pezizomycotina</taxon>
        <taxon>Eurotiomycetes</taxon>
        <taxon>Eurotiomycetidae</taxon>
        <taxon>Eurotiales</taxon>
        <taxon>Trichocomaceae</taxon>
        <taxon>Talaromyces</taxon>
        <taxon>Talaromyces sect. Talaromyces</taxon>
    </lineage>
</organism>
<evidence type="ECO:0000256" key="1">
    <source>
        <dbReference type="ARBA" id="ARBA00023015"/>
    </source>
</evidence>
<dbReference type="HOGENOM" id="CLU_021599_3_0_1"/>
<evidence type="ECO:0000256" key="2">
    <source>
        <dbReference type="ARBA" id="ARBA00023125"/>
    </source>
</evidence>
<evidence type="ECO:0000256" key="5">
    <source>
        <dbReference type="SAM" id="MobiDB-lite"/>
    </source>
</evidence>
<dbReference type="STRING" id="441960.B6Q4C9"/>
<reference evidence="8" key="1">
    <citation type="journal article" date="2015" name="Genome Announc.">
        <title>Genome sequence of the AIDS-associated pathogen Penicillium marneffei (ATCC18224) and its near taxonomic relative Talaromyces stipitatus (ATCC10500).</title>
        <authorList>
            <person name="Nierman W.C."/>
            <person name="Fedorova-Abrams N.D."/>
            <person name="Andrianopoulos A."/>
        </authorList>
    </citation>
    <scope>NUCLEOTIDE SEQUENCE [LARGE SCALE GENOMIC DNA]</scope>
    <source>
        <strain evidence="8">ATCC 18224 / CBS 334.59 / QM 7333</strain>
    </source>
</reference>
<dbReference type="PANTHER" id="PTHR38111:SF5">
    <property type="entry name" value="TRANSCRIPTION FACTOR DOMAIN-CONTAINING PROTEIN"/>
    <property type="match status" value="1"/>
</dbReference>
<dbReference type="PANTHER" id="PTHR38111">
    <property type="entry name" value="ZN(2)-C6 FUNGAL-TYPE DOMAIN-CONTAINING PROTEIN-RELATED"/>
    <property type="match status" value="1"/>
</dbReference>
<protein>
    <submittedName>
        <fullName evidence="7">Cysteine-binding protein FliY, putative</fullName>
    </submittedName>
</protein>
<name>B6Q4C9_TALMQ</name>
<keyword evidence="4" id="KW-0539">Nucleus</keyword>
<dbReference type="Pfam" id="PF11951">
    <property type="entry name" value="Fungal_trans_2"/>
    <property type="match status" value="1"/>
</dbReference>
<feature type="compositionally biased region" description="Polar residues" evidence="5">
    <location>
        <begin position="480"/>
        <end position="502"/>
    </location>
</feature>
<keyword evidence="8" id="KW-1185">Reference proteome</keyword>
<feature type="domain" description="Zn(2)-C6 fungal-type" evidence="6">
    <location>
        <begin position="9"/>
        <end position="37"/>
    </location>
</feature>
<dbReference type="OrthoDB" id="5126878at2759"/>
<evidence type="ECO:0000313" key="8">
    <source>
        <dbReference type="Proteomes" id="UP000001294"/>
    </source>
</evidence>
<proteinExistence type="predicted"/>
<evidence type="ECO:0000256" key="4">
    <source>
        <dbReference type="ARBA" id="ARBA00023242"/>
    </source>
</evidence>
<feature type="compositionally biased region" description="Low complexity" evidence="5">
    <location>
        <begin position="444"/>
        <end position="458"/>
    </location>
</feature>
<evidence type="ECO:0000256" key="3">
    <source>
        <dbReference type="ARBA" id="ARBA00023163"/>
    </source>
</evidence>
<dbReference type="VEuPathDB" id="FungiDB:PMAA_030520"/>
<keyword evidence="3" id="KW-0804">Transcription</keyword>
<dbReference type="Gene3D" id="4.10.240.10">
    <property type="entry name" value="Zn(2)-C6 fungal-type DNA-binding domain"/>
    <property type="match status" value="1"/>
</dbReference>
<feature type="region of interest" description="Disordered" evidence="5">
    <location>
        <begin position="47"/>
        <end position="89"/>
    </location>
</feature>
<dbReference type="InterPro" id="IPR021858">
    <property type="entry name" value="Fun_TF"/>
</dbReference>
<keyword evidence="2" id="KW-0238">DNA-binding</keyword>
<keyword evidence="1" id="KW-0805">Transcription regulation</keyword>
<evidence type="ECO:0000313" key="7">
    <source>
        <dbReference type="EMBL" id="EEA28235.1"/>
    </source>
</evidence>
<dbReference type="PROSITE" id="PS50048">
    <property type="entry name" value="ZN2_CY6_FUNGAL_2"/>
    <property type="match status" value="1"/>
</dbReference>